<evidence type="ECO:0000256" key="3">
    <source>
        <dbReference type="ARBA" id="ARBA00013819"/>
    </source>
</evidence>
<organism evidence="10 11">
    <name type="scientific">Acrobeloides nanus</name>
    <dbReference type="NCBI Taxonomy" id="290746"/>
    <lineage>
        <taxon>Eukaryota</taxon>
        <taxon>Metazoa</taxon>
        <taxon>Ecdysozoa</taxon>
        <taxon>Nematoda</taxon>
        <taxon>Chromadorea</taxon>
        <taxon>Rhabditida</taxon>
        <taxon>Tylenchina</taxon>
        <taxon>Cephalobomorpha</taxon>
        <taxon>Cephaloboidea</taxon>
        <taxon>Cephalobidae</taxon>
        <taxon>Acrobeloides</taxon>
    </lineage>
</organism>
<evidence type="ECO:0000256" key="5">
    <source>
        <dbReference type="ARBA" id="ARBA00022574"/>
    </source>
</evidence>
<dbReference type="WBParaSite" id="ACRNAN_scaffold2690.g28821.t1">
    <property type="protein sequence ID" value="ACRNAN_scaffold2690.g28821.t1"/>
    <property type="gene ID" value="ACRNAN_scaffold2690.g28821"/>
</dbReference>
<dbReference type="InterPro" id="IPR013979">
    <property type="entry name" value="TIF_beta_prop-like"/>
</dbReference>
<feature type="domain" description="Translation initiation factor beta propellor-like" evidence="9">
    <location>
        <begin position="220"/>
        <end position="413"/>
    </location>
</feature>
<dbReference type="GO" id="GO:0006417">
    <property type="term" value="P:regulation of translation"/>
    <property type="evidence" value="ECO:0007669"/>
    <property type="project" value="UniProtKB-KW"/>
</dbReference>
<evidence type="ECO:0000256" key="2">
    <source>
        <dbReference type="ARBA" id="ARBA00009573"/>
    </source>
</evidence>
<evidence type="ECO:0000313" key="10">
    <source>
        <dbReference type="Proteomes" id="UP000887540"/>
    </source>
</evidence>
<keyword evidence="10" id="KW-1185">Reference proteome</keyword>
<dbReference type="Pfam" id="PF08662">
    <property type="entry name" value="eIF2A"/>
    <property type="match status" value="1"/>
</dbReference>
<dbReference type="InterPro" id="IPR015943">
    <property type="entry name" value="WD40/YVTN_repeat-like_dom_sf"/>
</dbReference>
<dbReference type="GO" id="GO:0000049">
    <property type="term" value="F:tRNA binding"/>
    <property type="evidence" value="ECO:0007669"/>
    <property type="project" value="TreeGrafter"/>
</dbReference>
<keyword evidence="8" id="KW-0648">Protein biosynthesis</keyword>
<dbReference type="PANTHER" id="PTHR13227:SF0">
    <property type="entry name" value="EUKARYOTIC TRANSLATION INITIATION FACTOR 2A"/>
    <property type="match status" value="1"/>
</dbReference>
<evidence type="ECO:0000256" key="4">
    <source>
        <dbReference type="ARBA" id="ARBA00022540"/>
    </source>
</evidence>
<accession>A0A914DGT5</accession>
<dbReference type="PANTHER" id="PTHR13227">
    <property type="entry name" value="EUKARYOTIC TRANSLATION INITIATION FACTOR 2A"/>
    <property type="match status" value="1"/>
</dbReference>
<name>A0A914DGT5_9BILA</name>
<evidence type="ECO:0000256" key="8">
    <source>
        <dbReference type="ARBA" id="ARBA00022917"/>
    </source>
</evidence>
<dbReference type="Gene3D" id="2.130.10.10">
    <property type="entry name" value="YVTN repeat-like/Quinoprotein amine dehydrogenase"/>
    <property type="match status" value="1"/>
</dbReference>
<evidence type="ECO:0000256" key="1">
    <source>
        <dbReference type="ARBA" id="ARBA00003993"/>
    </source>
</evidence>
<dbReference type="AlphaFoldDB" id="A0A914DGT5"/>
<evidence type="ECO:0000313" key="11">
    <source>
        <dbReference type="WBParaSite" id="ACRNAN_scaffold2690.g28821.t1"/>
    </source>
</evidence>
<dbReference type="GO" id="GO:0043022">
    <property type="term" value="F:ribosome binding"/>
    <property type="evidence" value="ECO:0007669"/>
    <property type="project" value="TreeGrafter"/>
</dbReference>
<proteinExistence type="inferred from homology"/>
<evidence type="ECO:0000259" key="9">
    <source>
        <dbReference type="Pfam" id="PF08662"/>
    </source>
</evidence>
<evidence type="ECO:0000256" key="7">
    <source>
        <dbReference type="ARBA" id="ARBA00022845"/>
    </source>
</evidence>
<dbReference type="GO" id="GO:0022627">
    <property type="term" value="C:cytosolic small ribosomal subunit"/>
    <property type="evidence" value="ECO:0007669"/>
    <property type="project" value="TreeGrafter"/>
</dbReference>
<evidence type="ECO:0000256" key="6">
    <source>
        <dbReference type="ARBA" id="ARBA00022737"/>
    </source>
</evidence>
<comment type="function">
    <text evidence="1">Functions in the early steps of protein synthesis of a small number of specific mRNAs. Acts by directing the binding of methionyl-tRNAi to 40S ribosomal subunits. In contrast to the eIF-2 complex, it binds methionyl-tRNAi to 40S subunits in a codon-dependent manner, whereas the eIF-2 complex binds methionyl-tRNAi to 40S subunits in a GTP-dependent manner.</text>
</comment>
<dbReference type="GO" id="GO:0003729">
    <property type="term" value="F:mRNA binding"/>
    <property type="evidence" value="ECO:0007669"/>
    <property type="project" value="TreeGrafter"/>
</dbReference>
<keyword evidence="5" id="KW-0853">WD repeat</keyword>
<dbReference type="InterPro" id="IPR011387">
    <property type="entry name" value="TIF2A"/>
</dbReference>
<dbReference type="SUPFAM" id="SSF82171">
    <property type="entry name" value="DPP6 N-terminal domain-like"/>
    <property type="match status" value="1"/>
</dbReference>
<reference evidence="11" key="1">
    <citation type="submission" date="2022-11" db="UniProtKB">
        <authorList>
            <consortium name="WormBaseParasite"/>
        </authorList>
    </citation>
    <scope>IDENTIFICATION</scope>
</reference>
<comment type="similarity">
    <text evidence="2">Belongs to the WD repeat EIF2A family.</text>
</comment>
<keyword evidence="7" id="KW-0810">Translation regulation</keyword>
<protein>
    <recommendedName>
        <fullName evidence="3">Eukaryotic translation initiation factor 2A</fullName>
    </recommendedName>
</protein>
<keyword evidence="6" id="KW-0677">Repeat</keyword>
<sequence>MGENLVYATRGAFGFSLKRGVVAPETLVEKDLNPKDAICRTFKFSNNGDYFCYVDSERTVLVEVSTGKELIAENLGKTSHILFSPRDKFMVTFEPYVIYGISSKNEDGTQKKPNPNLRFWSIPERKHLHTSISSKQSDWMPKWSEDEEIMIRLVGSEIMRHDKHDFTKYSKKTAITNIRNFEVSPGQETILACFVPPVKGQPANVQLRRCDDYFSLIRQKIFMRCDKVDMYWNSKGNALAVISSLEVDETNRSYYGESQVHIMTVNCEGFMVHRDKEGPVHTFTWNPNGTIFALCYGFMPAKVTLYNLRGDTVWALGEGSRNEIYFNRFGNVFLTCGFGNLSAGRMQFWDVEEKKEIIGIEVPNTTYFSWAPDGQHFVTATTAPRLRIDNGYRIWHYTGKMLFEYSAEKYELWEFAWRPLPAGAYNKFMIPKLTKEQKSQAGLLVKIKNNNNHPIQALPAGAITKASAYVPPHLRKGDSNKGALAPVGATPQARLVLSETEKKIKTIHKKLDDIKKLKEKQANGEKLEVNQLSKIDKESELISELANLEFK</sequence>
<keyword evidence="4" id="KW-0396">Initiation factor</keyword>
<dbReference type="Proteomes" id="UP000887540">
    <property type="component" value="Unplaced"/>
</dbReference>
<dbReference type="GO" id="GO:0003743">
    <property type="term" value="F:translation initiation factor activity"/>
    <property type="evidence" value="ECO:0007669"/>
    <property type="project" value="UniProtKB-KW"/>
</dbReference>